<proteinExistence type="inferred from homology"/>
<evidence type="ECO:0000313" key="8">
    <source>
        <dbReference type="Proteomes" id="UP000277212"/>
    </source>
</evidence>
<dbReference type="AlphaFoldDB" id="A0A3M2RAC1"/>
<dbReference type="GO" id="GO:0032259">
    <property type="term" value="P:methylation"/>
    <property type="evidence" value="ECO:0007669"/>
    <property type="project" value="UniProtKB-KW"/>
</dbReference>
<evidence type="ECO:0000256" key="3">
    <source>
        <dbReference type="ARBA" id="ARBA00022679"/>
    </source>
</evidence>
<keyword evidence="2" id="KW-0489">Methyltransferase</keyword>
<dbReference type="SUPFAM" id="SSF53335">
    <property type="entry name" value="S-adenosyl-L-methionine-dependent methyltransferases"/>
    <property type="match status" value="1"/>
</dbReference>
<dbReference type="Pfam" id="PF01596">
    <property type="entry name" value="Methyltransf_3"/>
    <property type="match status" value="1"/>
</dbReference>
<dbReference type="PROSITE" id="PS51682">
    <property type="entry name" value="SAM_OMT_I"/>
    <property type="match status" value="1"/>
</dbReference>
<dbReference type="PANTHER" id="PTHR43836:SF2">
    <property type="entry name" value="CATECHOL O-METHYLTRANSFERASE 1-RELATED"/>
    <property type="match status" value="1"/>
</dbReference>
<evidence type="ECO:0000256" key="1">
    <source>
        <dbReference type="ARBA" id="ARBA00012880"/>
    </source>
</evidence>
<dbReference type="STRING" id="2010991.A0A3M2RAC1"/>
<dbReference type="Proteomes" id="UP000277212">
    <property type="component" value="Unassembled WGS sequence"/>
</dbReference>
<dbReference type="Gene3D" id="3.40.50.150">
    <property type="entry name" value="Vaccinia Virus protein VP39"/>
    <property type="match status" value="1"/>
</dbReference>
<dbReference type="OrthoDB" id="186626at2759"/>
<sequence length="279" mass="30967">MPQFDESKAYVEQEDTVFFDDGREIELLHYVYGRDDIDELRGSPKRILQAVDEFARTKKYLMNVGEDKGKIVTDLIAEVKPKVMVELGGYVGYSTLLFADAVRSSGGSHYYSLERNPEFAAVITSLIDLAGLRSVASVIVGPSDKSLSRLHADGTLTKIDLMFLDHYKPAYLSDLKLCERLRLVGPGTILAADNVIKPGNPPYLAYVRSSVEEKRAGAKSEGGFSDKIAKQYEKREGEEKLDEAEGDPNLVYESRLINSFEPTGVPDGVEITRCTGREN</sequence>
<comment type="caution">
    <text evidence="7">The sequence shown here is derived from an EMBL/GenBank/DDBJ whole genome shotgun (WGS) entry which is preliminary data.</text>
</comment>
<reference evidence="7 8" key="1">
    <citation type="submission" date="2017-06" db="EMBL/GenBank/DDBJ databases">
        <title>Comparative genomic analysis of Ambrosia Fusariam Clade fungi.</title>
        <authorList>
            <person name="Stajich J.E."/>
            <person name="Carrillo J."/>
            <person name="Kijimoto T."/>
            <person name="Eskalen A."/>
            <person name="O'Donnell K."/>
            <person name="Kasson M."/>
        </authorList>
    </citation>
    <scope>NUCLEOTIDE SEQUENCE [LARGE SCALE GENOMIC DNA]</scope>
    <source>
        <strain evidence="7">UCR3666</strain>
    </source>
</reference>
<dbReference type="InterPro" id="IPR002935">
    <property type="entry name" value="SAM_O-MeTrfase"/>
</dbReference>
<evidence type="ECO:0000256" key="5">
    <source>
        <dbReference type="ARBA" id="ARBA00022939"/>
    </source>
</evidence>
<dbReference type="EC" id="2.1.1.6" evidence="1"/>
<protein>
    <recommendedName>
        <fullName evidence="1">catechol O-methyltransferase</fullName>
        <ecNumber evidence="1">2.1.1.6</ecNumber>
    </recommendedName>
</protein>
<keyword evidence="3" id="KW-0808">Transferase</keyword>
<evidence type="ECO:0000256" key="2">
    <source>
        <dbReference type="ARBA" id="ARBA00022603"/>
    </source>
</evidence>
<accession>A0A3M2RAC1</accession>
<keyword evidence="8" id="KW-1185">Reference proteome</keyword>
<organism evidence="7 8">
    <name type="scientific">Fusarium kuroshium</name>
    <dbReference type="NCBI Taxonomy" id="2010991"/>
    <lineage>
        <taxon>Eukaryota</taxon>
        <taxon>Fungi</taxon>
        <taxon>Dikarya</taxon>
        <taxon>Ascomycota</taxon>
        <taxon>Pezizomycotina</taxon>
        <taxon>Sordariomycetes</taxon>
        <taxon>Hypocreomycetidae</taxon>
        <taxon>Hypocreales</taxon>
        <taxon>Nectriaceae</taxon>
        <taxon>Fusarium</taxon>
        <taxon>Fusarium solani species complex</taxon>
    </lineage>
</organism>
<evidence type="ECO:0000313" key="7">
    <source>
        <dbReference type="EMBL" id="RMJ02193.1"/>
    </source>
</evidence>
<evidence type="ECO:0000256" key="6">
    <source>
        <dbReference type="ARBA" id="ARBA00023453"/>
    </source>
</evidence>
<dbReference type="PANTHER" id="PTHR43836">
    <property type="entry name" value="CATECHOL O-METHYLTRANSFERASE 1-RELATED"/>
    <property type="match status" value="1"/>
</dbReference>
<dbReference type="InterPro" id="IPR029063">
    <property type="entry name" value="SAM-dependent_MTases_sf"/>
</dbReference>
<comment type="similarity">
    <text evidence="6">Belongs to the class I-like SAM-binding methyltransferase superfamily. Cation-dependent O-methyltransferase family.</text>
</comment>
<name>A0A3M2RAC1_9HYPO</name>
<dbReference type="EMBL" id="NKUJ01000603">
    <property type="protein sequence ID" value="RMJ02193.1"/>
    <property type="molecule type" value="Genomic_DNA"/>
</dbReference>
<evidence type="ECO:0000256" key="4">
    <source>
        <dbReference type="ARBA" id="ARBA00022691"/>
    </source>
</evidence>
<dbReference type="GO" id="GO:0006584">
    <property type="term" value="P:catecholamine metabolic process"/>
    <property type="evidence" value="ECO:0007669"/>
    <property type="project" value="UniProtKB-KW"/>
</dbReference>
<gene>
    <name evidence="7" type="ORF">CDV36_015542</name>
</gene>
<keyword evidence="5" id="KW-0128">Catecholamine metabolism</keyword>
<keyword evidence="4" id="KW-0949">S-adenosyl-L-methionine</keyword>
<dbReference type="GO" id="GO:0008171">
    <property type="term" value="F:O-methyltransferase activity"/>
    <property type="evidence" value="ECO:0007669"/>
    <property type="project" value="InterPro"/>
</dbReference>